<dbReference type="OrthoDB" id="4330234at2"/>
<dbReference type="Proteomes" id="UP000095349">
    <property type="component" value="Chromosome"/>
</dbReference>
<protein>
    <submittedName>
        <fullName evidence="2">Uncharacterized protein</fullName>
    </submittedName>
</protein>
<keyword evidence="1" id="KW-1133">Transmembrane helix</keyword>
<keyword evidence="3" id="KW-1185">Reference proteome</keyword>
<sequence length="197" mass="21243">MPLPFLTADRAFEATSDDIALPFDDHDQWRRPYRPGPWRVIAAALALLVASFMLLATMIVALAGALPAAGACLGAAAVVILLALRLLRVGAWVSRHGVRHVRFFRTATVPWARTASLRTVQQPVRWLGLPRTVQGQALVLVRQGGGEPVTLFTDHNADFLARVEAFDRAADTVEAWSAEYGPVAAPSVPAGRTQSVS</sequence>
<organism evidence="2 3">
    <name type="scientific">Streptomyces rubrolavendulae</name>
    <dbReference type="NCBI Taxonomy" id="285473"/>
    <lineage>
        <taxon>Bacteria</taxon>
        <taxon>Bacillati</taxon>
        <taxon>Actinomycetota</taxon>
        <taxon>Actinomycetes</taxon>
        <taxon>Kitasatosporales</taxon>
        <taxon>Streptomycetaceae</taxon>
        <taxon>Streptomyces</taxon>
    </lineage>
</organism>
<accession>A0A1D8G7D6</accession>
<dbReference type="PATRIC" id="fig|285473.5.peg.4471"/>
<dbReference type="STRING" id="285473.A4G23_04255"/>
<dbReference type="KEGG" id="srn:A4G23_04255"/>
<evidence type="ECO:0000313" key="2">
    <source>
        <dbReference type="EMBL" id="AOT61372.1"/>
    </source>
</evidence>
<keyword evidence="1" id="KW-0812">Transmembrane</keyword>
<reference evidence="2 3" key="1">
    <citation type="submission" date="2016-09" db="EMBL/GenBank/DDBJ databases">
        <title>Streptomyces rubrolavendulae MJM4426 Genome sequencing and assembly.</title>
        <authorList>
            <person name="Kim J.-G."/>
        </authorList>
    </citation>
    <scope>NUCLEOTIDE SEQUENCE [LARGE SCALE GENOMIC DNA]</scope>
    <source>
        <strain evidence="2 3">MJM4426</strain>
    </source>
</reference>
<name>A0A1D8G7D6_9ACTN</name>
<dbReference type="RefSeq" id="WP_069978243.1">
    <property type="nucleotide sequence ID" value="NZ_CP017316.1"/>
</dbReference>
<feature type="transmembrane region" description="Helical" evidence="1">
    <location>
        <begin position="40"/>
        <end position="62"/>
    </location>
</feature>
<evidence type="ECO:0000256" key="1">
    <source>
        <dbReference type="SAM" id="Phobius"/>
    </source>
</evidence>
<evidence type="ECO:0000313" key="3">
    <source>
        <dbReference type="Proteomes" id="UP000095349"/>
    </source>
</evidence>
<dbReference type="GeneID" id="33065220"/>
<keyword evidence="1" id="KW-0472">Membrane</keyword>
<proteinExistence type="predicted"/>
<feature type="transmembrane region" description="Helical" evidence="1">
    <location>
        <begin position="68"/>
        <end position="87"/>
    </location>
</feature>
<dbReference type="AlphaFoldDB" id="A0A1D8G7D6"/>
<gene>
    <name evidence="2" type="ORF">A4G23_04255</name>
</gene>
<dbReference type="EMBL" id="CP017316">
    <property type="protein sequence ID" value="AOT61372.1"/>
    <property type="molecule type" value="Genomic_DNA"/>
</dbReference>